<gene>
    <name evidence="1" type="ORF">LCGC14_2647740</name>
</gene>
<protein>
    <submittedName>
        <fullName evidence="1">Uncharacterized protein</fullName>
    </submittedName>
</protein>
<comment type="caution">
    <text evidence="1">The sequence shown here is derived from an EMBL/GenBank/DDBJ whole genome shotgun (WGS) entry which is preliminary data.</text>
</comment>
<dbReference type="AlphaFoldDB" id="A0A0F8ZVR0"/>
<accession>A0A0F8ZVR0</accession>
<proteinExistence type="predicted"/>
<reference evidence="1" key="1">
    <citation type="journal article" date="2015" name="Nature">
        <title>Complex archaea that bridge the gap between prokaryotes and eukaryotes.</title>
        <authorList>
            <person name="Spang A."/>
            <person name="Saw J.H."/>
            <person name="Jorgensen S.L."/>
            <person name="Zaremba-Niedzwiedzka K."/>
            <person name="Martijn J."/>
            <person name="Lind A.E."/>
            <person name="van Eijk R."/>
            <person name="Schleper C."/>
            <person name="Guy L."/>
            <person name="Ettema T.J."/>
        </authorList>
    </citation>
    <scope>NUCLEOTIDE SEQUENCE</scope>
</reference>
<dbReference type="EMBL" id="LAZR01045830">
    <property type="protein sequence ID" value="KKK97938.1"/>
    <property type="molecule type" value="Genomic_DNA"/>
</dbReference>
<organism evidence="1">
    <name type="scientific">marine sediment metagenome</name>
    <dbReference type="NCBI Taxonomy" id="412755"/>
    <lineage>
        <taxon>unclassified sequences</taxon>
        <taxon>metagenomes</taxon>
        <taxon>ecological metagenomes</taxon>
    </lineage>
</organism>
<name>A0A0F8ZVR0_9ZZZZ</name>
<feature type="non-terminal residue" evidence="1">
    <location>
        <position position="1"/>
    </location>
</feature>
<sequence>ITFLYYDKCKLEGLFNRDNLYKLIINDATANKIELKYLIGDKEPITEHNEDWMYENCEFHQLNKRVNTKKDRRYAHYPKTSFLFEKTFFYLMDDLKIILEKHKNEQVLVVARDIKGKKLKFNGGINLSDYIYTLGYSNVIFEDYPLSATNTYSDVNVIVILGRPELPKAVIKRQSTLIGMEHDIYREIYSNRSMVQAIGRIMRGDNHKYVYILTGFDLQLNRPIKTYKSHTDLKNTLSAEIKVIEEEKIKKSRYNIILKYIKKNKSITIKVSEDLFKISNYKASIILKGFEKQGKLKSKKVERGRFIFYI</sequence>
<evidence type="ECO:0000313" key="1">
    <source>
        <dbReference type="EMBL" id="KKK97938.1"/>
    </source>
</evidence>